<feature type="transmembrane region" description="Helical" evidence="5">
    <location>
        <begin position="54"/>
        <end position="75"/>
    </location>
</feature>
<dbReference type="GO" id="GO:0016020">
    <property type="term" value="C:membrane"/>
    <property type="evidence" value="ECO:0007669"/>
    <property type="project" value="UniProtKB-SubCell"/>
</dbReference>
<dbReference type="Pfam" id="PF13664">
    <property type="entry name" value="DUF4149"/>
    <property type="match status" value="1"/>
</dbReference>
<evidence type="ECO:0000256" key="4">
    <source>
        <dbReference type="ARBA" id="ARBA00023136"/>
    </source>
</evidence>
<protein>
    <recommendedName>
        <fullName evidence="6">TMEM205-like domain-containing protein</fullName>
    </recommendedName>
</protein>
<feature type="transmembrane region" description="Helical" evidence="5">
    <location>
        <begin position="155"/>
        <end position="173"/>
    </location>
</feature>
<organism evidence="7 8">
    <name type="scientific">Podospora fimiseda</name>
    <dbReference type="NCBI Taxonomy" id="252190"/>
    <lineage>
        <taxon>Eukaryota</taxon>
        <taxon>Fungi</taxon>
        <taxon>Dikarya</taxon>
        <taxon>Ascomycota</taxon>
        <taxon>Pezizomycotina</taxon>
        <taxon>Sordariomycetes</taxon>
        <taxon>Sordariomycetidae</taxon>
        <taxon>Sordariales</taxon>
        <taxon>Podosporaceae</taxon>
        <taxon>Podospora</taxon>
    </lineage>
</organism>
<reference evidence="7" key="2">
    <citation type="submission" date="2023-05" db="EMBL/GenBank/DDBJ databases">
        <authorList>
            <consortium name="Lawrence Berkeley National Laboratory"/>
            <person name="Steindorff A."/>
            <person name="Hensen N."/>
            <person name="Bonometti L."/>
            <person name="Westerberg I."/>
            <person name="Brannstrom I.O."/>
            <person name="Guillou S."/>
            <person name="Cros-Aarteil S."/>
            <person name="Calhoun S."/>
            <person name="Haridas S."/>
            <person name="Kuo A."/>
            <person name="Mondo S."/>
            <person name="Pangilinan J."/>
            <person name="Riley R."/>
            <person name="Labutti K."/>
            <person name="Andreopoulos B."/>
            <person name="Lipzen A."/>
            <person name="Chen C."/>
            <person name="Yanf M."/>
            <person name="Daum C."/>
            <person name="Ng V."/>
            <person name="Clum A."/>
            <person name="Ohm R."/>
            <person name="Martin F."/>
            <person name="Silar P."/>
            <person name="Natvig D."/>
            <person name="Lalanne C."/>
            <person name="Gautier V."/>
            <person name="Ament-Velasquez S.L."/>
            <person name="Kruys A."/>
            <person name="Hutchinson M.I."/>
            <person name="Powell A.J."/>
            <person name="Barry K."/>
            <person name="Miller A.N."/>
            <person name="Grigoriev I.V."/>
            <person name="Debuchy R."/>
            <person name="Gladieux P."/>
            <person name="Thoren M.H."/>
            <person name="Johannesson H."/>
        </authorList>
    </citation>
    <scope>NUCLEOTIDE SEQUENCE</scope>
    <source>
        <strain evidence="7">CBS 990.96</strain>
    </source>
</reference>
<comment type="subcellular location">
    <subcellularLocation>
        <location evidence="1">Membrane</location>
    </subcellularLocation>
</comment>
<keyword evidence="4 5" id="KW-0472">Membrane</keyword>
<dbReference type="InterPro" id="IPR025423">
    <property type="entry name" value="TMEM205-like"/>
</dbReference>
<evidence type="ECO:0000259" key="6">
    <source>
        <dbReference type="Pfam" id="PF13664"/>
    </source>
</evidence>
<evidence type="ECO:0000256" key="3">
    <source>
        <dbReference type="ARBA" id="ARBA00022989"/>
    </source>
</evidence>
<dbReference type="PANTHER" id="PTHR23241:SF102">
    <property type="entry name" value="LD23009P"/>
    <property type="match status" value="1"/>
</dbReference>
<evidence type="ECO:0000313" key="7">
    <source>
        <dbReference type="EMBL" id="KAK4225155.1"/>
    </source>
</evidence>
<sequence>MSWILNKILPPCHLLIFSTLLGTELYQTFIMTKVSFRALPKPSFRSLQKRVFPVYFKTQTVLLFLNVVTLSGLSAATKADWLPQLVAGITAVLNLSIYEPRTRRSMIEVAHQGENYLRRHYLADHLLWMRIEARHDGATTPEMQRLRKQFSRDHAMCIHLNLVSVGAMMFYGFRLGLRLDFGSVV</sequence>
<gene>
    <name evidence="7" type="ORF">QBC38DRAFT_421988</name>
</gene>
<evidence type="ECO:0000313" key="8">
    <source>
        <dbReference type="Proteomes" id="UP001301958"/>
    </source>
</evidence>
<name>A0AAN7GYL0_9PEZI</name>
<feature type="transmembrane region" description="Helical" evidence="5">
    <location>
        <begin position="81"/>
        <end position="98"/>
    </location>
</feature>
<dbReference type="AlphaFoldDB" id="A0AAN7GYL0"/>
<evidence type="ECO:0000256" key="2">
    <source>
        <dbReference type="ARBA" id="ARBA00022692"/>
    </source>
</evidence>
<accession>A0AAN7GYL0</accession>
<keyword evidence="8" id="KW-1185">Reference proteome</keyword>
<evidence type="ECO:0000256" key="5">
    <source>
        <dbReference type="SAM" id="Phobius"/>
    </source>
</evidence>
<feature type="domain" description="TMEM205-like" evidence="6">
    <location>
        <begin position="15"/>
        <end position="108"/>
    </location>
</feature>
<comment type="caution">
    <text evidence="7">The sequence shown here is derived from an EMBL/GenBank/DDBJ whole genome shotgun (WGS) entry which is preliminary data.</text>
</comment>
<dbReference type="InterPro" id="IPR053009">
    <property type="entry name" value="Xanthocillin_Biosynth-Assoc"/>
</dbReference>
<keyword evidence="3 5" id="KW-1133">Transmembrane helix</keyword>
<dbReference type="PANTHER" id="PTHR23241">
    <property type="entry name" value="LATE EMBRYOGENESIS ABUNDANT PLANTS LEA-RELATED"/>
    <property type="match status" value="1"/>
</dbReference>
<dbReference type="Proteomes" id="UP001301958">
    <property type="component" value="Unassembled WGS sequence"/>
</dbReference>
<keyword evidence="2 5" id="KW-0812">Transmembrane</keyword>
<evidence type="ECO:0000256" key="1">
    <source>
        <dbReference type="ARBA" id="ARBA00004370"/>
    </source>
</evidence>
<proteinExistence type="predicted"/>
<dbReference type="EMBL" id="MU865374">
    <property type="protein sequence ID" value="KAK4225155.1"/>
    <property type="molecule type" value="Genomic_DNA"/>
</dbReference>
<reference evidence="7" key="1">
    <citation type="journal article" date="2023" name="Mol. Phylogenet. Evol.">
        <title>Genome-scale phylogeny and comparative genomics of the fungal order Sordariales.</title>
        <authorList>
            <person name="Hensen N."/>
            <person name="Bonometti L."/>
            <person name="Westerberg I."/>
            <person name="Brannstrom I.O."/>
            <person name="Guillou S."/>
            <person name="Cros-Aarteil S."/>
            <person name="Calhoun S."/>
            <person name="Haridas S."/>
            <person name="Kuo A."/>
            <person name="Mondo S."/>
            <person name="Pangilinan J."/>
            <person name="Riley R."/>
            <person name="LaButti K."/>
            <person name="Andreopoulos B."/>
            <person name="Lipzen A."/>
            <person name="Chen C."/>
            <person name="Yan M."/>
            <person name="Daum C."/>
            <person name="Ng V."/>
            <person name="Clum A."/>
            <person name="Steindorff A."/>
            <person name="Ohm R.A."/>
            <person name="Martin F."/>
            <person name="Silar P."/>
            <person name="Natvig D.O."/>
            <person name="Lalanne C."/>
            <person name="Gautier V."/>
            <person name="Ament-Velasquez S.L."/>
            <person name="Kruys A."/>
            <person name="Hutchinson M.I."/>
            <person name="Powell A.J."/>
            <person name="Barry K."/>
            <person name="Miller A.N."/>
            <person name="Grigoriev I.V."/>
            <person name="Debuchy R."/>
            <person name="Gladieux P."/>
            <person name="Hiltunen Thoren M."/>
            <person name="Johannesson H."/>
        </authorList>
    </citation>
    <scope>NUCLEOTIDE SEQUENCE</scope>
    <source>
        <strain evidence="7">CBS 990.96</strain>
    </source>
</reference>